<evidence type="ECO:0000256" key="24">
    <source>
        <dbReference type="SAM" id="Phobius"/>
    </source>
</evidence>
<evidence type="ECO:0000256" key="14">
    <source>
        <dbReference type="ARBA" id="ARBA00023098"/>
    </source>
</evidence>
<evidence type="ECO:0000256" key="15">
    <source>
        <dbReference type="ARBA" id="ARBA00023136"/>
    </source>
</evidence>
<organism evidence="25 26">
    <name type="scientific">Panacibacter microcysteis</name>
    <dbReference type="NCBI Taxonomy" id="2793269"/>
    <lineage>
        <taxon>Bacteria</taxon>
        <taxon>Pseudomonadati</taxon>
        <taxon>Bacteroidota</taxon>
        <taxon>Chitinophagia</taxon>
        <taxon>Chitinophagales</taxon>
        <taxon>Chitinophagaceae</taxon>
        <taxon>Panacibacter</taxon>
    </lineage>
</organism>
<evidence type="ECO:0000256" key="16">
    <source>
        <dbReference type="ARBA" id="ARBA00023209"/>
    </source>
</evidence>
<feature type="transmembrane region" description="Helical" evidence="24">
    <location>
        <begin position="228"/>
        <end position="247"/>
    </location>
</feature>
<evidence type="ECO:0000256" key="21">
    <source>
        <dbReference type="ARBA" id="ARBA00032396"/>
    </source>
</evidence>
<proteinExistence type="inferred from homology"/>
<evidence type="ECO:0000313" key="25">
    <source>
        <dbReference type="EMBL" id="MBG9376095.1"/>
    </source>
</evidence>
<comment type="subcellular location">
    <subcellularLocation>
        <location evidence="2">Cell membrane</location>
        <topology evidence="2">Multi-pass membrane protein</topology>
    </subcellularLocation>
</comment>
<feature type="transmembrane region" description="Helical" evidence="24">
    <location>
        <begin position="162"/>
        <end position="182"/>
    </location>
</feature>
<keyword evidence="9" id="KW-0444">Lipid biosynthesis</keyword>
<dbReference type="EC" id="2.7.7.41" evidence="6"/>
<keyword evidence="8" id="KW-1003">Cell membrane</keyword>
<keyword evidence="12 25" id="KW-0548">Nucleotidyltransferase</keyword>
<evidence type="ECO:0000256" key="5">
    <source>
        <dbReference type="ARBA" id="ARBA00010185"/>
    </source>
</evidence>
<keyword evidence="10" id="KW-0808">Transferase</keyword>
<evidence type="ECO:0000256" key="6">
    <source>
        <dbReference type="ARBA" id="ARBA00012487"/>
    </source>
</evidence>
<evidence type="ECO:0000256" key="1">
    <source>
        <dbReference type="ARBA" id="ARBA00001698"/>
    </source>
</evidence>
<dbReference type="PANTHER" id="PTHR46382">
    <property type="entry name" value="PHOSPHATIDATE CYTIDYLYLTRANSFERASE"/>
    <property type="match status" value="1"/>
</dbReference>
<dbReference type="PANTHER" id="PTHR46382:SF1">
    <property type="entry name" value="PHOSPHATIDATE CYTIDYLYLTRANSFERASE"/>
    <property type="match status" value="1"/>
</dbReference>
<comment type="catalytic activity">
    <reaction evidence="1">
        <text>a 1,2-diacyl-sn-glycero-3-phosphate + CTP + H(+) = a CDP-1,2-diacyl-sn-glycerol + diphosphate</text>
        <dbReference type="Rhea" id="RHEA:16229"/>
        <dbReference type="ChEBI" id="CHEBI:15378"/>
        <dbReference type="ChEBI" id="CHEBI:33019"/>
        <dbReference type="ChEBI" id="CHEBI:37563"/>
        <dbReference type="ChEBI" id="CHEBI:58332"/>
        <dbReference type="ChEBI" id="CHEBI:58608"/>
        <dbReference type="EC" id="2.7.7.41"/>
    </reaction>
</comment>
<evidence type="ECO:0000256" key="10">
    <source>
        <dbReference type="ARBA" id="ARBA00022679"/>
    </source>
</evidence>
<feature type="transmembrane region" description="Helical" evidence="24">
    <location>
        <begin position="68"/>
        <end position="86"/>
    </location>
</feature>
<dbReference type="GO" id="GO:0016024">
    <property type="term" value="P:CDP-diacylglycerol biosynthetic process"/>
    <property type="evidence" value="ECO:0007669"/>
    <property type="project" value="TreeGrafter"/>
</dbReference>
<dbReference type="AlphaFoldDB" id="A0A931E210"/>
<evidence type="ECO:0000256" key="9">
    <source>
        <dbReference type="ARBA" id="ARBA00022516"/>
    </source>
</evidence>
<evidence type="ECO:0000256" key="20">
    <source>
        <dbReference type="ARBA" id="ARBA00032253"/>
    </source>
</evidence>
<keyword evidence="16" id="KW-0594">Phospholipid biosynthesis</keyword>
<evidence type="ECO:0000256" key="3">
    <source>
        <dbReference type="ARBA" id="ARBA00005119"/>
    </source>
</evidence>
<evidence type="ECO:0000256" key="11">
    <source>
        <dbReference type="ARBA" id="ARBA00022692"/>
    </source>
</evidence>
<dbReference type="Proteomes" id="UP000628448">
    <property type="component" value="Unassembled WGS sequence"/>
</dbReference>
<feature type="transmembrane region" description="Helical" evidence="24">
    <location>
        <begin position="98"/>
        <end position="116"/>
    </location>
</feature>
<dbReference type="GO" id="GO:0004605">
    <property type="term" value="F:phosphatidate cytidylyltransferase activity"/>
    <property type="evidence" value="ECO:0007669"/>
    <property type="project" value="UniProtKB-EC"/>
</dbReference>
<feature type="transmembrane region" description="Helical" evidence="24">
    <location>
        <begin position="203"/>
        <end position="222"/>
    </location>
</feature>
<dbReference type="EMBL" id="JADWYR010000001">
    <property type="protein sequence ID" value="MBG9376095.1"/>
    <property type="molecule type" value="Genomic_DNA"/>
</dbReference>
<evidence type="ECO:0000256" key="18">
    <source>
        <dbReference type="ARBA" id="ARBA00029893"/>
    </source>
</evidence>
<evidence type="ECO:0000313" key="26">
    <source>
        <dbReference type="Proteomes" id="UP000628448"/>
    </source>
</evidence>
<evidence type="ECO:0000256" key="7">
    <source>
        <dbReference type="ARBA" id="ARBA00019373"/>
    </source>
</evidence>
<comment type="caution">
    <text evidence="25">The sequence shown here is derived from an EMBL/GenBank/DDBJ whole genome shotgun (WGS) entry which is preliminary data.</text>
</comment>
<feature type="transmembrane region" description="Helical" evidence="24">
    <location>
        <begin position="123"/>
        <end position="142"/>
    </location>
</feature>
<evidence type="ECO:0000256" key="12">
    <source>
        <dbReference type="ARBA" id="ARBA00022695"/>
    </source>
</evidence>
<dbReference type="RefSeq" id="WP_196990117.1">
    <property type="nucleotide sequence ID" value="NZ_JADWYR010000001.1"/>
</dbReference>
<evidence type="ECO:0000256" key="13">
    <source>
        <dbReference type="ARBA" id="ARBA00022989"/>
    </source>
</evidence>
<evidence type="ECO:0000256" key="17">
    <source>
        <dbReference type="ARBA" id="ARBA00023264"/>
    </source>
</evidence>
<keyword evidence="17" id="KW-1208">Phospholipid metabolism</keyword>
<evidence type="ECO:0000256" key="22">
    <source>
        <dbReference type="ARBA" id="ARBA00032743"/>
    </source>
</evidence>
<keyword evidence="11 24" id="KW-0812">Transmembrane</keyword>
<feature type="transmembrane region" description="Helical" evidence="24">
    <location>
        <begin position="12"/>
        <end position="28"/>
    </location>
</feature>
<keyword evidence="13 24" id="KW-1133">Transmembrane helix</keyword>
<keyword evidence="26" id="KW-1185">Reference proteome</keyword>
<gene>
    <name evidence="25" type="ORF">I5907_07610</name>
</gene>
<evidence type="ECO:0000256" key="23">
    <source>
        <dbReference type="ARBA" id="ARBA00033406"/>
    </source>
</evidence>
<dbReference type="Pfam" id="PF01148">
    <property type="entry name" value="CTP_transf_1"/>
    <property type="match status" value="1"/>
</dbReference>
<evidence type="ECO:0000256" key="2">
    <source>
        <dbReference type="ARBA" id="ARBA00004651"/>
    </source>
</evidence>
<name>A0A931E210_9BACT</name>
<comment type="similarity">
    <text evidence="5">Belongs to the CDS family.</text>
</comment>
<keyword evidence="15 24" id="KW-0472">Membrane</keyword>
<sequence>MALNPVVFKVRALTALVFILVMVCGLFIDQWSFFILFSVVHFGCWFEYQKLMGIIYPDYKNIIAIHRYGIMLAGWGFIMWMTNNAYQVGSMQLSEIGWWLMLMFFITMPVAEVVLGRHFNLQNIGISLFGFLYISVCWGLMMDLRSEGILIFGNLFTIDLGWLIPVVMIAAIWINDTMAYLVGSVIGKTPFSSISPKKTWEGTIGGAILAVATVTLLGYFAFGMKDYTTLIVISATAAIAGNTGDLFESKIKRMSGVKDSGNIMPGHGGFLDRFDSLLFTTPLVWLYIKIFL</sequence>
<feature type="transmembrane region" description="Helical" evidence="24">
    <location>
        <begin position="34"/>
        <end position="56"/>
    </location>
</feature>
<evidence type="ECO:0000256" key="19">
    <source>
        <dbReference type="ARBA" id="ARBA00031825"/>
    </source>
</evidence>
<dbReference type="GO" id="GO:0005886">
    <property type="term" value="C:plasma membrane"/>
    <property type="evidence" value="ECO:0007669"/>
    <property type="project" value="UniProtKB-SubCell"/>
</dbReference>
<comment type="pathway">
    <text evidence="3">Phospholipid metabolism; CDP-diacylglycerol biosynthesis; CDP-diacylglycerol from sn-glycerol 3-phosphate: step 3/3.</text>
</comment>
<protein>
    <recommendedName>
        <fullName evidence="7">Phosphatidate cytidylyltransferase</fullName>
        <ecNumber evidence="6">2.7.7.41</ecNumber>
    </recommendedName>
    <alternativeName>
        <fullName evidence="20">CDP-DAG synthase</fullName>
    </alternativeName>
    <alternativeName>
        <fullName evidence="22">CDP-DG synthase</fullName>
    </alternativeName>
    <alternativeName>
        <fullName evidence="18">CDP-diacylglycerol synthase</fullName>
    </alternativeName>
    <alternativeName>
        <fullName evidence="21">CDP-diglyceride pyrophosphorylase</fullName>
    </alternativeName>
    <alternativeName>
        <fullName evidence="23">CDP-diglyceride synthase</fullName>
    </alternativeName>
    <alternativeName>
        <fullName evidence="19">CTP:phosphatidate cytidylyltransferase</fullName>
    </alternativeName>
</protein>
<evidence type="ECO:0000256" key="8">
    <source>
        <dbReference type="ARBA" id="ARBA00022475"/>
    </source>
</evidence>
<accession>A0A931E210</accession>
<evidence type="ECO:0000256" key="4">
    <source>
        <dbReference type="ARBA" id="ARBA00005189"/>
    </source>
</evidence>
<keyword evidence="14" id="KW-0443">Lipid metabolism</keyword>
<comment type="pathway">
    <text evidence="4">Lipid metabolism.</text>
</comment>
<reference evidence="25" key="1">
    <citation type="submission" date="2020-11" db="EMBL/GenBank/DDBJ databases">
        <title>Bacterial whole genome sequence for Panacibacter sp. DH6.</title>
        <authorList>
            <person name="Le V."/>
            <person name="Ko S."/>
            <person name="Ahn C.-Y."/>
            <person name="Oh H.-M."/>
        </authorList>
    </citation>
    <scope>NUCLEOTIDE SEQUENCE</scope>
    <source>
        <strain evidence="25">DH6</strain>
    </source>
</reference>